<comment type="similarity">
    <text evidence="2 6">Belongs to the flagella basal body rod proteins family.</text>
</comment>
<evidence type="ECO:0000256" key="3">
    <source>
        <dbReference type="ARBA" id="ARBA00014376"/>
    </source>
</evidence>
<dbReference type="GO" id="GO:0071978">
    <property type="term" value="P:bacterial-type flagellum-dependent swarming motility"/>
    <property type="evidence" value="ECO:0007669"/>
    <property type="project" value="TreeGrafter"/>
</dbReference>
<dbReference type="InterPro" id="IPR001444">
    <property type="entry name" value="Flag_bb_rod_N"/>
</dbReference>
<evidence type="ECO:0000256" key="6">
    <source>
        <dbReference type="PIRNR" id="PIRNR002889"/>
    </source>
</evidence>
<evidence type="ECO:0000256" key="5">
    <source>
        <dbReference type="ARBA" id="ARBA00024934"/>
    </source>
</evidence>
<evidence type="ECO:0000256" key="7">
    <source>
        <dbReference type="SAM" id="MobiDB-lite"/>
    </source>
</evidence>
<dbReference type="EMBL" id="JAGQHR010000452">
    <property type="protein sequence ID" value="MCA9728695.1"/>
    <property type="molecule type" value="Genomic_DNA"/>
</dbReference>
<dbReference type="AlphaFoldDB" id="A0A956RQ84"/>
<feature type="region of interest" description="Disordered" evidence="7">
    <location>
        <begin position="54"/>
        <end position="92"/>
    </location>
</feature>
<comment type="function">
    <text evidence="5 6">Structural component of flagellum, the bacterial motility apparatus. Part of the rod structure of flagellar basal body.</text>
</comment>
<dbReference type="NCBIfam" id="TIGR01396">
    <property type="entry name" value="FlgB"/>
    <property type="match status" value="1"/>
</dbReference>
<gene>
    <name evidence="9" type="primary">flgB</name>
    <name evidence="9" type="ORF">KC729_13480</name>
</gene>
<feature type="domain" description="Flagellar basal body rod protein N-terminal" evidence="8">
    <location>
        <begin position="18"/>
        <end position="42"/>
    </location>
</feature>
<evidence type="ECO:0000313" key="9">
    <source>
        <dbReference type="EMBL" id="MCA9728695.1"/>
    </source>
</evidence>
<comment type="subcellular location">
    <subcellularLocation>
        <location evidence="1 6">Bacterial flagellum basal body</location>
    </subcellularLocation>
</comment>
<protein>
    <recommendedName>
        <fullName evidence="3 6">Flagellar basal body rod protein FlgB</fullName>
    </recommendedName>
</protein>
<dbReference type="Proteomes" id="UP000697710">
    <property type="component" value="Unassembled WGS sequence"/>
</dbReference>
<keyword evidence="9" id="KW-0966">Cell projection</keyword>
<reference evidence="9" key="1">
    <citation type="submission" date="2020-04" db="EMBL/GenBank/DDBJ databases">
        <authorList>
            <person name="Zhang T."/>
        </authorList>
    </citation>
    <scope>NUCLEOTIDE SEQUENCE</scope>
    <source>
        <strain evidence="9">HKST-UBA01</strain>
    </source>
</reference>
<evidence type="ECO:0000259" key="8">
    <source>
        <dbReference type="Pfam" id="PF00460"/>
    </source>
</evidence>
<accession>A0A956RQ84</accession>
<dbReference type="Pfam" id="PF00460">
    <property type="entry name" value="Flg_bb_rod"/>
    <property type="match status" value="1"/>
</dbReference>
<comment type="caution">
    <text evidence="9">The sequence shown here is derived from an EMBL/GenBank/DDBJ whole genome shotgun (WGS) entry which is preliminary data.</text>
</comment>
<dbReference type="InterPro" id="IPR006300">
    <property type="entry name" value="FlgB"/>
</dbReference>
<keyword evidence="9" id="KW-0969">Cilium</keyword>
<keyword evidence="4 6" id="KW-0975">Bacterial flagellum</keyword>
<proteinExistence type="inferred from homology"/>
<evidence type="ECO:0000313" key="10">
    <source>
        <dbReference type="Proteomes" id="UP000697710"/>
    </source>
</evidence>
<evidence type="ECO:0000256" key="1">
    <source>
        <dbReference type="ARBA" id="ARBA00004117"/>
    </source>
</evidence>
<dbReference type="PROSITE" id="PS00588">
    <property type="entry name" value="FLAGELLA_BB_ROD"/>
    <property type="match status" value="1"/>
</dbReference>
<name>A0A956RQ84_UNCEI</name>
<dbReference type="PANTHER" id="PTHR30435:SF12">
    <property type="entry name" value="FLAGELLAR BASAL BODY ROD PROTEIN FLGB"/>
    <property type="match status" value="1"/>
</dbReference>
<organism evidence="9 10">
    <name type="scientific">Eiseniibacteriota bacterium</name>
    <dbReference type="NCBI Taxonomy" id="2212470"/>
    <lineage>
        <taxon>Bacteria</taxon>
        <taxon>Candidatus Eiseniibacteriota</taxon>
    </lineage>
</organism>
<keyword evidence="9" id="KW-0282">Flagellum</keyword>
<dbReference type="InterPro" id="IPR019776">
    <property type="entry name" value="Flagellar_basal_body_rod_CS"/>
</dbReference>
<dbReference type="GO" id="GO:0030694">
    <property type="term" value="C:bacterial-type flagellum basal body, rod"/>
    <property type="evidence" value="ECO:0007669"/>
    <property type="project" value="InterPro"/>
</dbReference>
<evidence type="ECO:0000256" key="2">
    <source>
        <dbReference type="ARBA" id="ARBA00009677"/>
    </source>
</evidence>
<sequence length="133" mass="14566">MIEKLLFGKPTFDEAKAALDAGVVRQRVIASNIANANTPGYRAQQVRFEELLPEPGEQAPMTKTDPAHLSSNREAPPAPRVDLRNPGTSNGINDVEIEQEMVELSENSVHYQAISQLVAGRYRGILEAIRTDG</sequence>
<reference evidence="9" key="2">
    <citation type="journal article" date="2021" name="Microbiome">
        <title>Successional dynamics and alternative stable states in a saline activated sludge microbial community over 9 years.</title>
        <authorList>
            <person name="Wang Y."/>
            <person name="Ye J."/>
            <person name="Ju F."/>
            <person name="Liu L."/>
            <person name="Boyd J.A."/>
            <person name="Deng Y."/>
            <person name="Parks D.H."/>
            <person name="Jiang X."/>
            <person name="Yin X."/>
            <person name="Woodcroft B.J."/>
            <person name="Tyson G.W."/>
            <person name="Hugenholtz P."/>
            <person name="Polz M.F."/>
            <person name="Zhang T."/>
        </authorList>
    </citation>
    <scope>NUCLEOTIDE SEQUENCE</scope>
    <source>
        <strain evidence="9">HKST-UBA01</strain>
    </source>
</reference>
<dbReference type="PIRSF" id="PIRSF002889">
    <property type="entry name" value="Rod_FlgB"/>
    <property type="match status" value="1"/>
</dbReference>
<evidence type="ECO:0000256" key="4">
    <source>
        <dbReference type="ARBA" id="ARBA00023143"/>
    </source>
</evidence>
<comment type="subunit">
    <text evidence="6">The basal body constitutes a major portion of the flagellar organelle and consists of a number of rings mounted on a central rod.</text>
</comment>
<dbReference type="PANTHER" id="PTHR30435">
    <property type="entry name" value="FLAGELLAR PROTEIN"/>
    <property type="match status" value="1"/>
</dbReference>